<dbReference type="PANTHER" id="PTHR47964:SF1">
    <property type="entry name" value="ATP-DEPENDENT DNA HELICASE HOMOLOG RECG, CHLOROPLASTIC"/>
    <property type="match status" value="1"/>
</dbReference>
<dbReference type="InterPro" id="IPR014001">
    <property type="entry name" value="Helicase_ATP-bd"/>
</dbReference>
<dbReference type="GO" id="GO:0003678">
    <property type="term" value="F:DNA helicase activity"/>
    <property type="evidence" value="ECO:0007669"/>
    <property type="project" value="TreeGrafter"/>
</dbReference>
<dbReference type="InterPro" id="IPR001650">
    <property type="entry name" value="Helicase_C-like"/>
</dbReference>
<dbReference type="SMART" id="SM00490">
    <property type="entry name" value="HELICc"/>
    <property type="match status" value="1"/>
</dbReference>
<evidence type="ECO:0000259" key="3">
    <source>
        <dbReference type="PROSITE" id="PS51192"/>
    </source>
</evidence>
<dbReference type="Gene3D" id="3.90.1150.50">
    <property type="entry name" value="Transcription-repair-coupling factor, D7 domain"/>
    <property type="match status" value="1"/>
</dbReference>
<dbReference type="EMBL" id="LAZR01029110">
    <property type="protein sequence ID" value="KKL60554.1"/>
    <property type="molecule type" value="Genomic_DNA"/>
</dbReference>
<name>A0A0F9DFZ1_9ZZZZ</name>
<evidence type="ECO:0000313" key="5">
    <source>
        <dbReference type="EMBL" id="KKL60554.1"/>
    </source>
</evidence>
<sequence length="432" mass="47563">KDTKFSDLGLLIIDEEHRFGVRQKEKLKDLKLGVDVLSMSATPIPRTLQMSLSGIRSMSVIETPPEERLAVITEVATFSLPLVRDAINAELARGGQTFFVHNRIKDIMKLYEKLRETVPRARIAVAHGQMPERELERVMLGFLNREVDVLLSTAIVGAGLDIPTANTIIVDKAQMMGLADLYQLKGRVGRSDTRAYAYFLIPGEEVITEEARSRLQALQELSYMGAGFRLAMKDLEIRGAGNMLGPEQSGSIEAVGFDLYMEMLEEAVAELKGEPASKELKPSLNLRVSAYVPEEYISDMALRLSAYRAVSAAEDEDAIKAVAEEMADRYGPVPEPLRNLMDVRGISILAGRLMVTEITDRGARLALSFAEEAGMGSDRVMEAMGKVPGMISDKTDALRFHPSGFEFRYKGEVIGAIRGVLESLMLASTGCK</sequence>
<keyword evidence="2" id="KW-0347">Helicase</keyword>
<dbReference type="Pfam" id="PF00271">
    <property type="entry name" value="Helicase_C"/>
    <property type="match status" value="1"/>
</dbReference>
<dbReference type="GO" id="GO:0016787">
    <property type="term" value="F:hydrolase activity"/>
    <property type="evidence" value="ECO:0007669"/>
    <property type="project" value="UniProtKB-KW"/>
</dbReference>
<dbReference type="Pfam" id="PF03461">
    <property type="entry name" value="TRCF"/>
    <property type="match status" value="1"/>
</dbReference>
<comment type="caution">
    <text evidence="5">The sequence shown here is derived from an EMBL/GenBank/DDBJ whole genome shotgun (WGS) entry which is preliminary data.</text>
</comment>
<dbReference type="SMART" id="SM00982">
    <property type="entry name" value="TRCF"/>
    <property type="match status" value="1"/>
</dbReference>
<dbReference type="PANTHER" id="PTHR47964">
    <property type="entry name" value="ATP-DEPENDENT DNA HELICASE HOMOLOG RECG, CHLOROPLASTIC"/>
    <property type="match status" value="1"/>
</dbReference>
<organism evidence="5">
    <name type="scientific">marine sediment metagenome</name>
    <dbReference type="NCBI Taxonomy" id="412755"/>
    <lineage>
        <taxon>unclassified sequences</taxon>
        <taxon>metagenomes</taxon>
        <taxon>ecological metagenomes</taxon>
    </lineage>
</organism>
<dbReference type="PROSITE" id="PS51192">
    <property type="entry name" value="HELICASE_ATP_BIND_1"/>
    <property type="match status" value="1"/>
</dbReference>
<keyword evidence="2" id="KW-0067">ATP-binding</keyword>
<keyword evidence="1" id="KW-0378">Hydrolase</keyword>
<dbReference type="InterPro" id="IPR037235">
    <property type="entry name" value="TRCF-like_C_D7"/>
</dbReference>
<reference evidence="5" key="1">
    <citation type="journal article" date="2015" name="Nature">
        <title>Complex archaea that bridge the gap between prokaryotes and eukaryotes.</title>
        <authorList>
            <person name="Spang A."/>
            <person name="Saw J.H."/>
            <person name="Jorgensen S.L."/>
            <person name="Zaremba-Niedzwiedzka K."/>
            <person name="Martijn J."/>
            <person name="Lind A.E."/>
            <person name="van Eijk R."/>
            <person name="Schleper C."/>
            <person name="Guy L."/>
            <person name="Ettema T.J."/>
        </authorList>
    </citation>
    <scope>NUCLEOTIDE SEQUENCE</scope>
</reference>
<dbReference type="SUPFAM" id="SSF52540">
    <property type="entry name" value="P-loop containing nucleoside triphosphate hydrolases"/>
    <property type="match status" value="2"/>
</dbReference>
<dbReference type="AlphaFoldDB" id="A0A0F9DFZ1"/>
<protein>
    <recommendedName>
        <fullName evidence="6">Helicase C-terminal domain-containing protein</fullName>
    </recommendedName>
</protein>
<accession>A0A0F9DFZ1</accession>
<dbReference type="InterPro" id="IPR005118">
    <property type="entry name" value="TRCF_C"/>
</dbReference>
<proteinExistence type="predicted"/>
<dbReference type="SUPFAM" id="SSF143517">
    <property type="entry name" value="TRCF domain-like"/>
    <property type="match status" value="1"/>
</dbReference>
<gene>
    <name evidence="5" type="ORF">LCGC14_2204150</name>
</gene>
<evidence type="ECO:0000256" key="2">
    <source>
        <dbReference type="ARBA" id="ARBA00022806"/>
    </source>
</evidence>
<feature type="non-terminal residue" evidence="5">
    <location>
        <position position="1"/>
    </location>
</feature>
<dbReference type="InterPro" id="IPR047112">
    <property type="entry name" value="RecG/Mfd"/>
</dbReference>
<dbReference type="InterPro" id="IPR027417">
    <property type="entry name" value="P-loop_NTPase"/>
</dbReference>
<dbReference type="Gene3D" id="3.40.50.300">
    <property type="entry name" value="P-loop containing nucleotide triphosphate hydrolases"/>
    <property type="match status" value="1"/>
</dbReference>
<evidence type="ECO:0000256" key="1">
    <source>
        <dbReference type="ARBA" id="ARBA00022801"/>
    </source>
</evidence>
<dbReference type="PROSITE" id="PS51194">
    <property type="entry name" value="HELICASE_CTER"/>
    <property type="match status" value="1"/>
</dbReference>
<evidence type="ECO:0008006" key="6">
    <source>
        <dbReference type="Google" id="ProtNLM"/>
    </source>
</evidence>
<evidence type="ECO:0000259" key="4">
    <source>
        <dbReference type="PROSITE" id="PS51194"/>
    </source>
</evidence>
<feature type="domain" description="Helicase ATP-binding" evidence="3">
    <location>
        <begin position="1"/>
        <end position="61"/>
    </location>
</feature>
<feature type="domain" description="Helicase C-terminal" evidence="4">
    <location>
        <begin position="82"/>
        <end position="236"/>
    </location>
</feature>
<keyword evidence="2" id="KW-0547">Nucleotide-binding</keyword>
<dbReference type="GO" id="GO:0006281">
    <property type="term" value="P:DNA repair"/>
    <property type="evidence" value="ECO:0007669"/>
    <property type="project" value="InterPro"/>
</dbReference>